<evidence type="ECO:0000313" key="2">
    <source>
        <dbReference type="Proteomes" id="UP000191901"/>
    </source>
</evidence>
<reference evidence="1 2" key="1">
    <citation type="journal article" date="2016" name="Biochim. Biophys. Acta">
        <title>Characterization of red-shifted phycobilisomes isolated from the chlorophyll f-containing cyanobacterium Halomicronema hongdechloris.</title>
        <authorList>
            <person name="Li Y."/>
            <person name="Lin Y."/>
            <person name="Garvey C.J."/>
            <person name="Birch D."/>
            <person name="Corkery R.W."/>
            <person name="Loughlin P.C."/>
            <person name="Scheer H."/>
            <person name="Willows R.D."/>
            <person name="Chen M."/>
        </authorList>
    </citation>
    <scope>NUCLEOTIDE SEQUENCE [LARGE SCALE GENOMIC DNA]</scope>
    <source>
        <strain evidence="1 2">C2206</strain>
    </source>
</reference>
<keyword evidence="2" id="KW-1185">Reference proteome</keyword>
<dbReference type="STRING" id="1641165.XM38_26675"/>
<dbReference type="KEGG" id="hhg:XM38_017000"/>
<evidence type="ECO:0000313" key="1">
    <source>
        <dbReference type="EMBL" id="ASC70754.1"/>
    </source>
</evidence>
<gene>
    <name evidence="1" type="ORF">XM38_017000</name>
</gene>
<dbReference type="EMBL" id="CP021983">
    <property type="protein sequence ID" value="ASC70754.1"/>
    <property type="molecule type" value="Genomic_DNA"/>
</dbReference>
<sequence>MAYLRTLPPTVPNHPRQTLAKLAAILGLCGIGAALPLLTSEGQVSSMRPVAPSLAQLATPPELRLPVSLANGTDIEPPRGQSGYSQLTIANGNDVDAVAKLVDAASGQTLRVVYVQAHKTVVLENLGAGTRLLKFALGTDWDAQQQQFRRLRTVLAFSEPLEFVVQRDDTSEYWKTYEVTLHPVLHGQAQTEPIPEDEF</sequence>
<proteinExistence type="predicted"/>
<protein>
    <submittedName>
        <fullName evidence="1">Uncharacterized protein</fullName>
    </submittedName>
</protein>
<dbReference type="RefSeq" id="WP_088429484.1">
    <property type="nucleotide sequence ID" value="NZ_CP021983.2"/>
</dbReference>
<dbReference type="Proteomes" id="UP000191901">
    <property type="component" value="Chromosome"/>
</dbReference>
<organism evidence="1 2">
    <name type="scientific">Halomicronema hongdechloris C2206</name>
    <dbReference type="NCBI Taxonomy" id="1641165"/>
    <lineage>
        <taxon>Bacteria</taxon>
        <taxon>Bacillati</taxon>
        <taxon>Cyanobacteriota</taxon>
        <taxon>Cyanophyceae</taxon>
        <taxon>Nodosilineales</taxon>
        <taxon>Nodosilineaceae</taxon>
        <taxon>Halomicronema</taxon>
    </lineage>
</organism>
<dbReference type="AlphaFoldDB" id="A0A1Z3HKB1"/>
<dbReference type="OrthoDB" id="3680722at2"/>
<name>A0A1Z3HKB1_9CYAN</name>
<accession>A0A1Z3HKB1</accession>